<proteinExistence type="predicted"/>
<organism evidence="1 2">
    <name type="scientific">Glaesserella parasuis</name>
    <name type="common">Haemophilus parasuis</name>
    <dbReference type="NCBI Taxonomy" id="738"/>
    <lineage>
        <taxon>Bacteria</taxon>
        <taxon>Pseudomonadati</taxon>
        <taxon>Pseudomonadota</taxon>
        <taxon>Gammaproteobacteria</taxon>
        <taxon>Pasteurellales</taxon>
        <taxon>Pasteurellaceae</taxon>
        <taxon>Glaesserella</taxon>
    </lineage>
</organism>
<protein>
    <submittedName>
        <fullName evidence="1">Uncharacterized protein</fullName>
    </submittedName>
</protein>
<dbReference type="InterPro" id="IPR001387">
    <property type="entry name" value="Cro/C1-type_HTH"/>
</dbReference>
<accession>A0AA42ECV6</accession>
<name>A0AA42ECV6_GLAPU</name>
<dbReference type="RefSeq" id="WP_223300028.1">
    <property type="nucleotide sequence ID" value="NZ_CP009158.1"/>
</dbReference>
<dbReference type="AlphaFoldDB" id="A0AA42ECV6"/>
<dbReference type="PROSITE" id="PS50943">
    <property type="entry name" value="HTH_CROC1"/>
    <property type="match status" value="1"/>
</dbReference>
<sequence length="112" mass="13129">MASVLEREFNLRHYGKPIGLHAFASWLRGETLPRSARLKTLAEWLNVPVTDLVSEELAYKLDRVEKEPSKHLWEEATSYQDQTVIKMFLNLPKEQKKVVREVIMAMDKAYRN</sequence>
<gene>
    <name evidence="1" type="ORF">N5925_04625</name>
</gene>
<dbReference type="Proteomes" id="UP001148834">
    <property type="component" value="Unassembled WGS sequence"/>
</dbReference>
<comment type="caution">
    <text evidence="1">The sequence shown here is derived from an EMBL/GenBank/DDBJ whole genome shotgun (WGS) entry which is preliminary data.</text>
</comment>
<evidence type="ECO:0000313" key="2">
    <source>
        <dbReference type="Proteomes" id="UP001148834"/>
    </source>
</evidence>
<reference evidence="1" key="1">
    <citation type="submission" date="2022-09" db="EMBL/GenBank/DDBJ databases">
        <title>Molecular characterization of Glaesserella parasuis strains circulating in commercial swine farms using whole-genome sequencing.</title>
        <authorList>
            <person name="Mugabi R."/>
            <person name="Clavijo M."/>
            <person name="Li G."/>
        </authorList>
    </citation>
    <scope>NUCLEOTIDE SEQUENCE</scope>
    <source>
        <strain evidence="1">0435-53</strain>
    </source>
</reference>
<evidence type="ECO:0000313" key="1">
    <source>
        <dbReference type="EMBL" id="MDD2167904.1"/>
    </source>
</evidence>
<dbReference type="EMBL" id="JAODIR010000017">
    <property type="protein sequence ID" value="MDD2167904.1"/>
    <property type="molecule type" value="Genomic_DNA"/>
</dbReference>